<dbReference type="PROSITE" id="PS50002">
    <property type="entry name" value="SH3"/>
    <property type="match status" value="1"/>
</dbReference>
<dbReference type="Gene3D" id="2.30.30.40">
    <property type="entry name" value="SH3 Domains"/>
    <property type="match status" value="1"/>
</dbReference>
<dbReference type="SUPFAM" id="SSF50044">
    <property type="entry name" value="SH3-domain"/>
    <property type="match status" value="1"/>
</dbReference>
<keyword evidence="6" id="KW-1185">Reference proteome</keyword>
<gene>
    <name evidence="5" type="ORF">J3Q64DRAFT_1010607</name>
</gene>
<dbReference type="SMART" id="SM00326">
    <property type="entry name" value="SH3"/>
    <property type="match status" value="1"/>
</dbReference>
<dbReference type="Proteomes" id="UP001448207">
    <property type="component" value="Unassembled WGS sequence"/>
</dbReference>
<accession>A0ABR3BBE4</accession>
<dbReference type="InterPro" id="IPR036028">
    <property type="entry name" value="SH3-like_dom_sf"/>
</dbReference>
<keyword evidence="1 2" id="KW-0728">SH3 domain</keyword>
<dbReference type="Pfam" id="PF00018">
    <property type="entry name" value="SH3_1"/>
    <property type="match status" value="1"/>
</dbReference>
<sequence length="233" mass="26104">MSLSGVVSFALLFKKIVRKGSIAKRFKSKKETHGQTQTQNSEEDPPFDSFNLCREKKPNQGKSTHVLLSELPSLSPADQNDISPFRCASDNNANVSQSLSPVARDKIPELVINELDNSSNQVYNPLSDTIVAETPAHLVVEIMVRDFGFPTTSPLHYGQSEKNRRESRISMISTRFTGCYARALYDFSPETEHEAGMKKGEVVWIQYKQCRGWLVADVRDGSGLIPESYVEFV</sequence>
<feature type="region of interest" description="Disordered" evidence="3">
    <location>
        <begin position="25"/>
        <end position="55"/>
    </location>
</feature>
<protein>
    <recommendedName>
        <fullName evidence="4">SH3 domain-containing protein</fullName>
    </recommendedName>
</protein>
<evidence type="ECO:0000256" key="1">
    <source>
        <dbReference type="ARBA" id="ARBA00022443"/>
    </source>
</evidence>
<proteinExistence type="predicted"/>
<dbReference type="EMBL" id="JBCLYO010000001">
    <property type="protein sequence ID" value="KAL0096180.1"/>
    <property type="molecule type" value="Genomic_DNA"/>
</dbReference>
<comment type="caution">
    <text evidence="5">The sequence shown here is derived from an EMBL/GenBank/DDBJ whole genome shotgun (WGS) entry which is preliminary data.</text>
</comment>
<dbReference type="InterPro" id="IPR001452">
    <property type="entry name" value="SH3_domain"/>
</dbReference>
<evidence type="ECO:0000256" key="3">
    <source>
        <dbReference type="SAM" id="MobiDB-lite"/>
    </source>
</evidence>
<feature type="domain" description="SH3" evidence="4">
    <location>
        <begin position="176"/>
        <end position="233"/>
    </location>
</feature>
<evidence type="ECO:0000313" key="5">
    <source>
        <dbReference type="EMBL" id="KAL0096180.1"/>
    </source>
</evidence>
<organism evidence="5 6">
    <name type="scientific">Phycomyces blakesleeanus</name>
    <dbReference type="NCBI Taxonomy" id="4837"/>
    <lineage>
        <taxon>Eukaryota</taxon>
        <taxon>Fungi</taxon>
        <taxon>Fungi incertae sedis</taxon>
        <taxon>Mucoromycota</taxon>
        <taxon>Mucoromycotina</taxon>
        <taxon>Mucoromycetes</taxon>
        <taxon>Mucorales</taxon>
        <taxon>Phycomycetaceae</taxon>
        <taxon>Phycomyces</taxon>
    </lineage>
</organism>
<name>A0ABR3BBE4_PHYBL</name>
<evidence type="ECO:0000256" key="2">
    <source>
        <dbReference type="PROSITE-ProRule" id="PRU00192"/>
    </source>
</evidence>
<evidence type="ECO:0000313" key="6">
    <source>
        <dbReference type="Proteomes" id="UP001448207"/>
    </source>
</evidence>
<reference evidence="5 6" key="1">
    <citation type="submission" date="2024-04" db="EMBL/GenBank/DDBJ databases">
        <title>Symmetric and asymmetric DNA N6-adenine methylation regulates different biological responses in Mucorales.</title>
        <authorList>
            <consortium name="Lawrence Berkeley National Laboratory"/>
            <person name="Lax C."/>
            <person name="Mondo S.J."/>
            <person name="Osorio-Concepcion M."/>
            <person name="Muszewska A."/>
            <person name="Corrochano-Luque M."/>
            <person name="Gutierrez G."/>
            <person name="Riley R."/>
            <person name="Lipzen A."/>
            <person name="Guo J."/>
            <person name="Hundley H."/>
            <person name="Amirebrahimi M."/>
            <person name="Ng V."/>
            <person name="Lorenzo-Gutierrez D."/>
            <person name="Binder U."/>
            <person name="Yang J."/>
            <person name="Song Y."/>
            <person name="Canovas D."/>
            <person name="Navarro E."/>
            <person name="Freitag M."/>
            <person name="Gabaldon T."/>
            <person name="Grigoriev I.V."/>
            <person name="Corrochano L.M."/>
            <person name="Nicolas F.E."/>
            <person name="Garre V."/>
        </authorList>
    </citation>
    <scope>NUCLEOTIDE SEQUENCE [LARGE SCALE GENOMIC DNA]</scope>
    <source>
        <strain evidence="5 6">L51</strain>
    </source>
</reference>
<evidence type="ECO:0000259" key="4">
    <source>
        <dbReference type="PROSITE" id="PS50002"/>
    </source>
</evidence>